<proteinExistence type="inferred from homology"/>
<dbReference type="InterPro" id="IPR005534">
    <property type="entry name" value="Curli_assmbl/transp-comp_CsgG"/>
</dbReference>
<evidence type="ECO:0000256" key="4">
    <source>
        <dbReference type="ARBA" id="ARBA00022475"/>
    </source>
</evidence>
<feature type="signal peptide" evidence="9">
    <location>
        <begin position="1"/>
        <end position="21"/>
    </location>
</feature>
<organism evidence="10 11">
    <name type="scientific">Spiribacter pallidus</name>
    <dbReference type="NCBI Taxonomy" id="1987936"/>
    <lineage>
        <taxon>Bacteria</taxon>
        <taxon>Pseudomonadati</taxon>
        <taxon>Pseudomonadota</taxon>
        <taxon>Gammaproteobacteria</taxon>
        <taxon>Chromatiales</taxon>
        <taxon>Ectothiorhodospiraceae</taxon>
        <taxon>Spiribacter</taxon>
    </lineage>
</organism>
<keyword evidence="5 9" id="KW-0732">Signal</keyword>
<evidence type="ECO:0000256" key="6">
    <source>
        <dbReference type="ARBA" id="ARBA00023136"/>
    </source>
</evidence>
<keyword evidence="7" id="KW-0564">Palmitate</keyword>
<dbReference type="PROSITE" id="PS51257">
    <property type="entry name" value="PROKAR_LIPOPROTEIN"/>
    <property type="match status" value="1"/>
</dbReference>
<evidence type="ECO:0000256" key="1">
    <source>
        <dbReference type="ARBA" id="ARBA00003989"/>
    </source>
</evidence>
<evidence type="ECO:0000256" key="5">
    <source>
        <dbReference type="ARBA" id="ARBA00022729"/>
    </source>
</evidence>
<evidence type="ECO:0000256" key="7">
    <source>
        <dbReference type="ARBA" id="ARBA00023139"/>
    </source>
</evidence>
<comment type="function">
    <text evidence="1">May be involved in the biogenesis of curli organelles.</text>
</comment>
<protein>
    <recommendedName>
        <fullName evidence="3">Curli production assembly/transport component CsgG</fullName>
    </recommendedName>
</protein>
<dbReference type="EMBL" id="JBAKFM010000001">
    <property type="protein sequence ID" value="MEX0468572.1"/>
    <property type="molecule type" value="Genomic_DNA"/>
</dbReference>
<feature type="chain" id="PRO_5046436533" description="Curli production assembly/transport component CsgG" evidence="9">
    <location>
        <begin position="22"/>
        <end position="278"/>
    </location>
</feature>
<name>A0ABV3TAB1_9GAMM</name>
<keyword evidence="8" id="KW-0449">Lipoprotein</keyword>
<keyword evidence="11" id="KW-1185">Reference proteome</keyword>
<evidence type="ECO:0000256" key="8">
    <source>
        <dbReference type="ARBA" id="ARBA00023288"/>
    </source>
</evidence>
<comment type="similarity">
    <text evidence="2">Belongs to the CsgG family.</text>
</comment>
<evidence type="ECO:0000256" key="2">
    <source>
        <dbReference type="ARBA" id="ARBA00008899"/>
    </source>
</evidence>
<reference evidence="10 11" key="1">
    <citation type="submission" date="2024-02" db="EMBL/GenBank/DDBJ databases">
        <title>New especies of Spiribacter isolated from saline water.</title>
        <authorList>
            <person name="Leon M.J."/>
            <person name="De La Haba R."/>
            <person name="Sanchez-Porro C."/>
            <person name="Ventosa A."/>
        </authorList>
    </citation>
    <scope>NUCLEOTIDE SEQUENCE [LARGE SCALE GENOMIC DNA]</scope>
    <source>
        <strain evidence="11">ag22IC6-390</strain>
    </source>
</reference>
<evidence type="ECO:0000313" key="11">
    <source>
        <dbReference type="Proteomes" id="UP001556709"/>
    </source>
</evidence>
<gene>
    <name evidence="10" type="ORF">V6X73_02315</name>
</gene>
<sequence length="278" mass="30458">MRRLMIAAAVILLSGCTTLQADKAPDWANMERPGLDVVTATERDLLNLPPPAGVIPAAVYGFRDLTGQYRESPNSNLSTAVSQGGGSMLIEALLQSGWFQPVEREGLQDLLTERRVARQLRNDMPGLVDARIILEGGITGYDRNLATGGFGASYFGLAGSETYIIDRVTVSLRAVNVTNGQVLSAVTTTKTIYSYELAGGLFRFVRNQRLLEVEGGYTYNEPRFLATQDAIRAAVIHLIVRGVGQNHWRPASDEAWDTPLIQSYRRAADDRQRSAQNS</sequence>
<dbReference type="Pfam" id="PF03783">
    <property type="entry name" value="CsgG"/>
    <property type="match status" value="1"/>
</dbReference>
<dbReference type="RefSeq" id="WP_367957927.1">
    <property type="nucleotide sequence ID" value="NZ_JBAKFK010000001.1"/>
</dbReference>
<evidence type="ECO:0000313" key="10">
    <source>
        <dbReference type="EMBL" id="MEX0468572.1"/>
    </source>
</evidence>
<accession>A0ABV3TAB1</accession>
<dbReference type="PANTHER" id="PTHR41164">
    <property type="entry name" value="CURLI PRODUCTION ASSEMBLY/TRANSPORT COMPONENT CSGG"/>
    <property type="match status" value="1"/>
</dbReference>
<evidence type="ECO:0000256" key="3">
    <source>
        <dbReference type="ARBA" id="ARBA00014028"/>
    </source>
</evidence>
<dbReference type="PANTHER" id="PTHR41164:SF1">
    <property type="entry name" value="CURLI PRODUCTION ASSEMBLY_TRANSPORT COMPONENT CSGG"/>
    <property type="match status" value="1"/>
</dbReference>
<dbReference type="Gene3D" id="3.40.50.10610">
    <property type="entry name" value="ABC-type transport auxiliary lipoprotein component"/>
    <property type="match status" value="2"/>
</dbReference>
<keyword evidence="4" id="KW-1003">Cell membrane</keyword>
<dbReference type="Proteomes" id="UP001556709">
    <property type="component" value="Unassembled WGS sequence"/>
</dbReference>
<keyword evidence="6" id="KW-0472">Membrane</keyword>
<comment type="caution">
    <text evidence="10">The sequence shown here is derived from an EMBL/GenBank/DDBJ whole genome shotgun (WGS) entry which is preliminary data.</text>
</comment>
<evidence type="ECO:0000256" key="9">
    <source>
        <dbReference type="SAM" id="SignalP"/>
    </source>
</evidence>